<evidence type="ECO:0000313" key="4">
    <source>
        <dbReference type="Proteomes" id="UP000688947"/>
    </source>
</evidence>
<feature type="coiled-coil region" evidence="1">
    <location>
        <begin position="715"/>
        <end position="742"/>
    </location>
</feature>
<feature type="region of interest" description="Disordered" evidence="2">
    <location>
        <begin position="1"/>
        <end position="33"/>
    </location>
</feature>
<evidence type="ECO:0000256" key="2">
    <source>
        <dbReference type="SAM" id="MobiDB-lite"/>
    </source>
</evidence>
<reference evidence="3" key="1">
    <citation type="submission" date="2021-01" db="EMBL/GenBank/DDBJ databases">
        <title>Phytophthora aleatoria, a newly-described species from Pinus radiata is distinct from Phytophthora cactorum isolates based on comparative genomics.</title>
        <authorList>
            <person name="Mcdougal R."/>
            <person name="Panda P."/>
            <person name="Williams N."/>
            <person name="Studholme D.J."/>
        </authorList>
    </citation>
    <scope>NUCLEOTIDE SEQUENCE</scope>
    <source>
        <strain evidence="3">NZFS 3830</strain>
    </source>
</reference>
<feature type="compositionally biased region" description="Low complexity" evidence="2">
    <location>
        <begin position="1"/>
        <end position="21"/>
    </location>
</feature>
<accession>A0A8T1US86</accession>
<dbReference type="AlphaFoldDB" id="A0A8T1US86"/>
<protein>
    <submittedName>
        <fullName evidence="3">Uncharacterized protein</fullName>
    </submittedName>
</protein>
<dbReference type="OrthoDB" id="117791at2759"/>
<name>A0A8T1US86_9STRA</name>
<comment type="caution">
    <text evidence="3">The sequence shown here is derived from an EMBL/GenBank/DDBJ whole genome shotgun (WGS) entry which is preliminary data.</text>
</comment>
<keyword evidence="1" id="KW-0175">Coiled coil</keyword>
<evidence type="ECO:0000256" key="1">
    <source>
        <dbReference type="SAM" id="Coils"/>
    </source>
</evidence>
<dbReference type="EMBL" id="JAENGZ010000113">
    <property type="protein sequence ID" value="KAG6968725.1"/>
    <property type="molecule type" value="Genomic_DNA"/>
</dbReference>
<gene>
    <name evidence="3" type="ORF">JG687_00003606</name>
</gene>
<evidence type="ECO:0000313" key="3">
    <source>
        <dbReference type="EMBL" id="KAG6968725.1"/>
    </source>
</evidence>
<dbReference type="Proteomes" id="UP000688947">
    <property type="component" value="Unassembled WGS sequence"/>
</dbReference>
<dbReference type="VEuPathDB" id="FungiDB:PC110_g10255"/>
<proteinExistence type="predicted"/>
<sequence>MYPTPMQSTPTPTSDASTDRSQSPEHHAVKKRKPTYLIRKEEEKALRDEVLKLEAQVASLQTKRIPVAASMQQVAAESKVLREVTRNQQLGVAAAQSLVLECAWTQYSHPLWSRISLKKDWDERRATLITMREAKLQTAYNYAMTRNQHTVDSRDQESQETFETDEGDVCCTGNVVIHFPGVESLEQVFDALCFYLNNMEISISERLGHITPTAKKRKPTYLVRKEEEQSLKDEILQLQAKVAVLKTQGMPTGSAIAADPSLQESTAKWKVLTNTIKNQQLGVAEAQSLAMECTRTQYSHPLHSRIRLKKNWGERRATLVAIREDKLKTAYDYVMARSRYAANSQDSIEQYETDEGDICFVGKTVVRFPGVQSLEQVFEALCFYLTNMEISISERLGHITVREDYDMIEGSAYNARIVSSDDNGISTESNTIVFMQLIREDDLRFGGEPCVVVASDCVDDDELYPYRPSEYIRKDISGAIVMAASREQKPNSEAEESGGNESGELVVTMRRTGYLKLHRPAFPEEEKTLRDEILQLEAQSKVLIDAAKQQGLDVAAAQSLMTECMKTWSERRASLLAIREEKLRNAYEYVMTRVRSLRQAFEALWFYLTNMEISISERLGHITVREDYDMIRSFSKKEIRDSVATDCVDEDELYPYSSFERVRKDISGGIVMTEGRQKKQVTDGVERTDTELVVTLTDTSNSPDYLTVKKRKPSYLVHKEENKTLKDQVLQLEAQVAVLKTRGMPAGSSLAADPGLQQSKAKTKADVTKQQRLGIASAQSLMTEACAILESSVHSYYLPKDMNRRRAVLLAIREEKLKNASAFPRRAITAIWFFLTNMEISISEGLGHVAVREDYDMMECSAYNSRIMATDSNGVTTETNTIDELSPYQPSEHIRKDISGGVVMTASRQKKLVTVEEDGEATPDDDEIVVTMRRAGYLKIHRPEFPIWPLAQQELEGGIGAWGKVMIKTMRELLYAIP</sequence>
<dbReference type="VEuPathDB" id="FungiDB:PC110_g10254"/>
<organism evidence="3 4">
    <name type="scientific">Phytophthora cactorum</name>
    <dbReference type="NCBI Taxonomy" id="29920"/>
    <lineage>
        <taxon>Eukaryota</taxon>
        <taxon>Sar</taxon>
        <taxon>Stramenopiles</taxon>
        <taxon>Oomycota</taxon>
        <taxon>Peronosporomycetes</taxon>
        <taxon>Peronosporales</taxon>
        <taxon>Peronosporaceae</taxon>
        <taxon>Phytophthora</taxon>
    </lineage>
</organism>